<sequence length="320" mass="33276">MQSSSEKKIKFDISKYVVYIIFVLCIVIFGIWLGGSFFSVTNLLNVVRQSGAIAVMAIGMVFIIGLGHIDLSISSVVAVSSLMIGLVLRSTGNILLALVAALAFGAVVGICNGFCVTRLHMPAFLTTLGTQSVLTGIAMWMTGTKAIPITNKTFLYWFGSGQVGGVIPILLFWAVAAMILGHIVLSYTSFGRKVLASGGNTTAARYAGVNVKRVTMTAFISQGMLAALAGALYAGRTQAARWDFGSGVEMNVIAAVVLGGTAMSGGTGSAIGAVVGSVLIMMINNGLVIGGLGVAQQTLMQGVIIIIAVALSELGRKRRE</sequence>
<comment type="subcellular location">
    <subcellularLocation>
        <location evidence="1">Cell membrane</location>
        <topology evidence="1">Multi-pass membrane protein</topology>
    </subcellularLocation>
</comment>
<dbReference type="Proteomes" id="UP000515860">
    <property type="component" value="Chromosome"/>
</dbReference>
<evidence type="ECO:0000313" key="7">
    <source>
        <dbReference type="EMBL" id="QNM07663.1"/>
    </source>
</evidence>
<reference evidence="7 8" key="1">
    <citation type="submission" date="2020-08" db="EMBL/GenBank/DDBJ databases">
        <authorList>
            <person name="Liu C."/>
            <person name="Sun Q."/>
        </authorList>
    </citation>
    <scope>NUCLEOTIDE SEQUENCE [LARGE SCALE GENOMIC DNA]</scope>
    <source>
        <strain evidence="7 8">NSJ-29</strain>
    </source>
</reference>
<evidence type="ECO:0000256" key="2">
    <source>
        <dbReference type="ARBA" id="ARBA00022475"/>
    </source>
</evidence>
<keyword evidence="2" id="KW-1003">Cell membrane</keyword>
<keyword evidence="3 6" id="KW-0812">Transmembrane</keyword>
<dbReference type="GO" id="GO:0022857">
    <property type="term" value="F:transmembrane transporter activity"/>
    <property type="evidence" value="ECO:0007669"/>
    <property type="project" value="InterPro"/>
</dbReference>
<accession>A0A7G9GA31</accession>
<dbReference type="InterPro" id="IPR001851">
    <property type="entry name" value="ABC_transp_permease"/>
</dbReference>
<dbReference type="EMBL" id="CP060635">
    <property type="protein sequence ID" value="QNM07663.1"/>
    <property type="molecule type" value="Genomic_DNA"/>
</dbReference>
<proteinExistence type="predicted"/>
<feature type="transmembrane region" description="Helical" evidence="6">
    <location>
        <begin position="214"/>
        <end position="233"/>
    </location>
</feature>
<dbReference type="KEGG" id="whj:H9Q79_12130"/>
<keyword evidence="5 6" id="KW-0472">Membrane</keyword>
<organism evidence="7 8">
    <name type="scientific">Wansuia hejianensis</name>
    <dbReference type="NCBI Taxonomy" id="2763667"/>
    <lineage>
        <taxon>Bacteria</taxon>
        <taxon>Bacillati</taxon>
        <taxon>Bacillota</taxon>
        <taxon>Clostridia</taxon>
        <taxon>Lachnospirales</taxon>
        <taxon>Lachnospiraceae</taxon>
        <taxon>Wansuia</taxon>
    </lineage>
</organism>
<gene>
    <name evidence="7" type="ORF">H9Q79_12130</name>
</gene>
<feature type="transmembrane region" description="Helical" evidence="6">
    <location>
        <begin position="163"/>
        <end position="185"/>
    </location>
</feature>
<evidence type="ECO:0000256" key="4">
    <source>
        <dbReference type="ARBA" id="ARBA00022989"/>
    </source>
</evidence>
<dbReference type="Pfam" id="PF02653">
    <property type="entry name" value="BPD_transp_2"/>
    <property type="match status" value="1"/>
</dbReference>
<name>A0A7G9GA31_9FIRM</name>
<feature type="transmembrane region" description="Helical" evidence="6">
    <location>
        <begin position="253"/>
        <end position="280"/>
    </location>
</feature>
<evidence type="ECO:0000256" key="6">
    <source>
        <dbReference type="SAM" id="Phobius"/>
    </source>
</evidence>
<dbReference type="PANTHER" id="PTHR32196">
    <property type="entry name" value="ABC TRANSPORTER PERMEASE PROTEIN YPHD-RELATED-RELATED"/>
    <property type="match status" value="1"/>
</dbReference>
<dbReference type="AlphaFoldDB" id="A0A7G9GA31"/>
<dbReference type="GO" id="GO:0005886">
    <property type="term" value="C:plasma membrane"/>
    <property type="evidence" value="ECO:0007669"/>
    <property type="project" value="UniProtKB-SubCell"/>
</dbReference>
<evidence type="ECO:0000256" key="3">
    <source>
        <dbReference type="ARBA" id="ARBA00022692"/>
    </source>
</evidence>
<feature type="transmembrane region" description="Helical" evidence="6">
    <location>
        <begin position="16"/>
        <end position="40"/>
    </location>
</feature>
<feature type="transmembrane region" description="Helical" evidence="6">
    <location>
        <begin position="123"/>
        <end position="143"/>
    </location>
</feature>
<dbReference type="RefSeq" id="WP_118645058.1">
    <property type="nucleotide sequence ID" value="NZ_CP060635.1"/>
</dbReference>
<feature type="transmembrane region" description="Helical" evidence="6">
    <location>
        <begin position="94"/>
        <end position="116"/>
    </location>
</feature>
<dbReference type="CDD" id="cd06579">
    <property type="entry name" value="TM_PBP1_transp_AraH_like"/>
    <property type="match status" value="1"/>
</dbReference>
<evidence type="ECO:0000313" key="8">
    <source>
        <dbReference type="Proteomes" id="UP000515860"/>
    </source>
</evidence>
<evidence type="ECO:0000256" key="1">
    <source>
        <dbReference type="ARBA" id="ARBA00004651"/>
    </source>
</evidence>
<feature type="transmembrane region" description="Helical" evidence="6">
    <location>
        <begin position="287"/>
        <end position="311"/>
    </location>
</feature>
<keyword evidence="4 6" id="KW-1133">Transmembrane helix</keyword>
<feature type="transmembrane region" description="Helical" evidence="6">
    <location>
        <begin position="71"/>
        <end position="88"/>
    </location>
</feature>
<keyword evidence="8" id="KW-1185">Reference proteome</keyword>
<evidence type="ECO:0000256" key="5">
    <source>
        <dbReference type="ARBA" id="ARBA00023136"/>
    </source>
</evidence>
<protein>
    <submittedName>
        <fullName evidence="7">ABC transporter permease</fullName>
    </submittedName>
</protein>